<dbReference type="Proteomes" id="UP000717534">
    <property type="component" value="Unassembled WGS sequence"/>
</dbReference>
<keyword evidence="4" id="KW-0132">Cell division</keyword>
<dbReference type="InterPro" id="IPR034746">
    <property type="entry name" value="POTRA"/>
</dbReference>
<evidence type="ECO:0000313" key="10">
    <source>
        <dbReference type="EMBL" id="MBN4068446.1"/>
    </source>
</evidence>
<keyword evidence="11" id="KW-1185">Reference proteome</keyword>
<evidence type="ECO:0000256" key="7">
    <source>
        <dbReference type="ARBA" id="ARBA00023136"/>
    </source>
</evidence>
<evidence type="ECO:0000256" key="5">
    <source>
        <dbReference type="ARBA" id="ARBA00022692"/>
    </source>
</evidence>
<dbReference type="Gene3D" id="3.10.20.310">
    <property type="entry name" value="membrane protein fhac"/>
    <property type="match status" value="1"/>
</dbReference>
<reference evidence="10 11" key="1">
    <citation type="submission" date="2021-02" db="EMBL/GenBank/DDBJ databases">
        <title>Activity-based single-cell genomes from oceanic crustal fluid captures similar information to metagenomic and metatranscriptomic surveys with orders of magnitude less sampling.</title>
        <authorList>
            <person name="D'Angelo T.S."/>
            <person name="Orcutt B.N."/>
        </authorList>
    </citation>
    <scope>NUCLEOTIDE SEQUENCE [LARGE SCALE GENOMIC DNA]</scope>
    <source>
        <strain evidence="10">AH-315-G02</strain>
    </source>
</reference>
<keyword evidence="3" id="KW-0997">Cell inner membrane</keyword>
<dbReference type="PROSITE" id="PS51779">
    <property type="entry name" value="POTRA"/>
    <property type="match status" value="1"/>
</dbReference>
<evidence type="ECO:0000256" key="6">
    <source>
        <dbReference type="ARBA" id="ARBA00022989"/>
    </source>
</evidence>
<dbReference type="InterPro" id="IPR005548">
    <property type="entry name" value="Cell_div_FtsQ/DivIB_C"/>
</dbReference>
<keyword evidence="7" id="KW-0472">Membrane</keyword>
<protein>
    <submittedName>
        <fullName evidence="10">FtsQ-type POTRA domain-containing protein</fullName>
    </submittedName>
</protein>
<proteinExistence type="predicted"/>
<comment type="subcellular location">
    <subcellularLocation>
        <location evidence="1">Membrane</location>
    </subcellularLocation>
</comment>
<evidence type="ECO:0000259" key="9">
    <source>
        <dbReference type="PROSITE" id="PS51779"/>
    </source>
</evidence>
<comment type="caution">
    <text evidence="10">The sequence shown here is derived from an EMBL/GenBank/DDBJ whole genome shotgun (WGS) entry which is preliminary data.</text>
</comment>
<name>A0ABS3AUK7_9BACT</name>
<evidence type="ECO:0000256" key="1">
    <source>
        <dbReference type="ARBA" id="ARBA00004370"/>
    </source>
</evidence>
<evidence type="ECO:0000256" key="8">
    <source>
        <dbReference type="ARBA" id="ARBA00023306"/>
    </source>
</evidence>
<dbReference type="PANTHER" id="PTHR35851:SF1">
    <property type="entry name" value="CELL DIVISION PROTEIN FTSQ"/>
    <property type="match status" value="1"/>
</dbReference>
<dbReference type="InterPro" id="IPR026579">
    <property type="entry name" value="FtsQ"/>
</dbReference>
<evidence type="ECO:0000256" key="3">
    <source>
        <dbReference type="ARBA" id="ARBA00022519"/>
    </source>
</evidence>
<dbReference type="EMBL" id="JAFITO010000016">
    <property type="protein sequence ID" value="MBN4068446.1"/>
    <property type="molecule type" value="Genomic_DNA"/>
</dbReference>
<gene>
    <name evidence="10" type="ORF">JYU06_02845</name>
</gene>
<organism evidence="10 11">
    <name type="scientific">Desulfotalea psychrophila</name>
    <dbReference type="NCBI Taxonomy" id="84980"/>
    <lineage>
        <taxon>Bacteria</taxon>
        <taxon>Pseudomonadati</taxon>
        <taxon>Thermodesulfobacteriota</taxon>
        <taxon>Desulfobulbia</taxon>
        <taxon>Desulfobulbales</taxon>
        <taxon>Desulfocapsaceae</taxon>
        <taxon>Desulfotalea</taxon>
    </lineage>
</organism>
<evidence type="ECO:0000313" key="11">
    <source>
        <dbReference type="Proteomes" id="UP000717534"/>
    </source>
</evidence>
<feature type="domain" description="POTRA" evidence="9">
    <location>
        <begin position="11"/>
        <end position="79"/>
    </location>
</feature>
<dbReference type="Pfam" id="PF03799">
    <property type="entry name" value="FtsQ_DivIB_C"/>
    <property type="match status" value="1"/>
</dbReference>
<dbReference type="PANTHER" id="PTHR35851">
    <property type="entry name" value="CELL DIVISION PROTEIN FTSQ"/>
    <property type="match status" value="1"/>
</dbReference>
<sequence>MQSLYGNLQYFRIHEIEVSGCVMTTPAALRKFADISYELNMLSIDPDAMQNRLLKHPWVAGAAIRRIWPDRLNVVIREYRPHALVVQEDKDGFEYLDRKGTVFATVIPGQDIDFPVISGLDAFDTEAEKKELLNVATSFLSLAARNNPNLPTQNISEIHFSSDGELILYLVDHPFPIYFGKGEIKRKYYQLRDVLGVLYRKKRGVSMIDKVAYIRMDYQKNKVLVAKNQAG</sequence>
<keyword evidence="8" id="KW-0131">Cell cycle</keyword>
<keyword evidence="6" id="KW-1133">Transmembrane helix</keyword>
<evidence type="ECO:0000256" key="4">
    <source>
        <dbReference type="ARBA" id="ARBA00022618"/>
    </source>
</evidence>
<accession>A0ABS3AUK7</accession>
<dbReference type="Pfam" id="PF08478">
    <property type="entry name" value="POTRA_1"/>
    <property type="match status" value="1"/>
</dbReference>
<dbReference type="InterPro" id="IPR013685">
    <property type="entry name" value="POTRA_FtsQ_type"/>
</dbReference>
<keyword evidence="5" id="KW-0812">Transmembrane</keyword>
<evidence type="ECO:0000256" key="2">
    <source>
        <dbReference type="ARBA" id="ARBA00022475"/>
    </source>
</evidence>
<keyword evidence="2" id="KW-1003">Cell membrane</keyword>